<proteinExistence type="predicted"/>
<evidence type="ECO:0000313" key="3">
    <source>
        <dbReference type="Proteomes" id="UP000440578"/>
    </source>
</evidence>
<evidence type="ECO:0000313" key="2">
    <source>
        <dbReference type="EMBL" id="KAF0298271.1"/>
    </source>
</evidence>
<evidence type="ECO:0000256" key="1">
    <source>
        <dbReference type="SAM" id="SignalP"/>
    </source>
</evidence>
<accession>A0A6A4W8M8</accession>
<keyword evidence="3" id="KW-1185">Reference proteome</keyword>
<name>A0A6A4W8M8_AMPAM</name>
<reference evidence="2 3" key="1">
    <citation type="submission" date="2019-07" db="EMBL/GenBank/DDBJ databases">
        <title>Draft genome assembly of a fouling barnacle, Amphibalanus amphitrite (Darwin, 1854): The first reference genome for Thecostraca.</title>
        <authorList>
            <person name="Kim W."/>
        </authorList>
    </citation>
    <scope>NUCLEOTIDE SEQUENCE [LARGE SCALE GENOMIC DNA]</scope>
    <source>
        <strain evidence="2">SNU_AA5</strain>
        <tissue evidence="2">Soma without cirri and trophi</tissue>
    </source>
</reference>
<organism evidence="2 3">
    <name type="scientific">Amphibalanus amphitrite</name>
    <name type="common">Striped barnacle</name>
    <name type="synonym">Balanus amphitrite</name>
    <dbReference type="NCBI Taxonomy" id="1232801"/>
    <lineage>
        <taxon>Eukaryota</taxon>
        <taxon>Metazoa</taxon>
        <taxon>Ecdysozoa</taxon>
        <taxon>Arthropoda</taxon>
        <taxon>Crustacea</taxon>
        <taxon>Multicrustacea</taxon>
        <taxon>Cirripedia</taxon>
        <taxon>Thoracica</taxon>
        <taxon>Thoracicalcarea</taxon>
        <taxon>Balanomorpha</taxon>
        <taxon>Balanoidea</taxon>
        <taxon>Balanidae</taxon>
        <taxon>Amphibalaninae</taxon>
        <taxon>Amphibalanus</taxon>
    </lineage>
</organism>
<dbReference type="AlphaFoldDB" id="A0A6A4W8M8"/>
<gene>
    <name evidence="2" type="ORF">FJT64_004387</name>
</gene>
<feature type="signal peptide" evidence="1">
    <location>
        <begin position="1"/>
        <end position="21"/>
    </location>
</feature>
<dbReference type="Proteomes" id="UP000440578">
    <property type="component" value="Unassembled WGS sequence"/>
</dbReference>
<keyword evidence="1" id="KW-0732">Signal</keyword>
<protein>
    <submittedName>
        <fullName evidence="2">Uncharacterized protein</fullName>
    </submittedName>
</protein>
<feature type="chain" id="PRO_5025538544" evidence="1">
    <location>
        <begin position="22"/>
        <end position="133"/>
    </location>
</feature>
<comment type="caution">
    <text evidence="2">The sequence shown here is derived from an EMBL/GenBank/DDBJ whole genome shotgun (WGS) entry which is preliminary data.</text>
</comment>
<dbReference type="EMBL" id="VIIS01001440">
    <property type="protein sequence ID" value="KAF0298271.1"/>
    <property type="molecule type" value="Genomic_DNA"/>
</dbReference>
<sequence>MELPVLPLLALALALPAGVLASSQYQLAVDAGVPFPPHNYHMSSAPASPWSLPLDSLQNFTTSQSRLGDFCFSSEECRFVVEGSDDNHRAANDNRRVANDNRRVANNHCAPNNHCAANNHDCTANDHRVANNS</sequence>